<dbReference type="InterPro" id="IPR051702">
    <property type="entry name" value="SH3_domain_YSC84-like"/>
</dbReference>
<evidence type="ECO:0000313" key="3">
    <source>
        <dbReference type="Proteomes" id="UP000800235"/>
    </source>
</evidence>
<proteinExistence type="predicted"/>
<feature type="domain" description="Ysc84 actin-binding" evidence="1">
    <location>
        <begin position="80"/>
        <end position="203"/>
    </location>
</feature>
<name>A0A9P4NGJ7_9PEZI</name>
<dbReference type="Proteomes" id="UP000800235">
    <property type="component" value="Unassembled WGS sequence"/>
</dbReference>
<evidence type="ECO:0000259" key="1">
    <source>
        <dbReference type="Pfam" id="PF04366"/>
    </source>
</evidence>
<sequence length="229" mass="24223">MGFFKASSLSKECDKAAQILKSFIDKGKIPHEAIVNAQGLAIFTGFRAGMYLAGAGGSGVVVARLPNGTWSPPSAFSVRSGSFGLVYGVDVYDCVCVLNTQEAVNAYTKSEVNMGGAVSLAAGPLSIPTNVKDVKPVWVYTKSKGFYGGLTVDGTVISERADANEAFYGGKVSSEQILRGEVRNQEDVKKWPLGATKLTETLKLAEGKKADDNVLQGISNEPTPGDFKE</sequence>
<dbReference type="OrthoDB" id="10255128at2759"/>
<dbReference type="EMBL" id="MU007105">
    <property type="protein sequence ID" value="KAF2420979.1"/>
    <property type="molecule type" value="Genomic_DNA"/>
</dbReference>
<gene>
    <name evidence="2" type="ORF">EJ08DRAFT_598003</name>
</gene>
<reference evidence="2" key="1">
    <citation type="journal article" date="2020" name="Stud. Mycol.">
        <title>101 Dothideomycetes genomes: a test case for predicting lifestyles and emergence of pathogens.</title>
        <authorList>
            <person name="Haridas S."/>
            <person name="Albert R."/>
            <person name="Binder M."/>
            <person name="Bloem J."/>
            <person name="Labutti K."/>
            <person name="Salamov A."/>
            <person name="Andreopoulos B."/>
            <person name="Baker S."/>
            <person name="Barry K."/>
            <person name="Bills G."/>
            <person name="Bluhm B."/>
            <person name="Cannon C."/>
            <person name="Castanera R."/>
            <person name="Culley D."/>
            <person name="Daum C."/>
            <person name="Ezra D."/>
            <person name="Gonzalez J."/>
            <person name="Henrissat B."/>
            <person name="Kuo A."/>
            <person name="Liang C."/>
            <person name="Lipzen A."/>
            <person name="Lutzoni F."/>
            <person name="Magnuson J."/>
            <person name="Mondo S."/>
            <person name="Nolan M."/>
            <person name="Ohm R."/>
            <person name="Pangilinan J."/>
            <person name="Park H.-J."/>
            <person name="Ramirez L."/>
            <person name="Alfaro M."/>
            <person name="Sun H."/>
            <person name="Tritt A."/>
            <person name="Yoshinaga Y."/>
            <person name="Zwiers L.-H."/>
            <person name="Turgeon B."/>
            <person name="Goodwin S."/>
            <person name="Spatafora J."/>
            <person name="Crous P."/>
            <person name="Grigoriev I."/>
        </authorList>
    </citation>
    <scope>NUCLEOTIDE SEQUENCE</scope>
    <source>
        <strain evidence="2">CBS 130266</strain>
    </source>
</reference>
<dbReference type="InterPro" id="IPR007461">
    <property type="entry name" value="Ysc84_actin-binding"/>
</dbReference>
<protein>
    <recommendedName>
        <fullName evidence="1">Ysc84 actin-binding domain-containing protein</fullName>
    </recommendedName>
</protein>
<accession>A0A9P4NGJ7</accession>
<dbReference type="PANTHER" id="PTHR15629">
    <property type="entry name" value="SH3YL1 PROTEIN"/>
    <property type="match status" value="1"/>
</dbReference>
<comment type="caution">
    <text evidence="2">The sequence shown here is derived from an EMBL/GenBank/DDBJ whole genome shotgun (WGS) entry which is preliminary data.</text>
</comment>
<dbReference type="Pfam" id="PF04366">
    <property type="entry name" value="Ysc84"/>
    <property type="match status" value="1"/>
</dbReference>
<dbReference type="PANTHER" id="PTHR15629:SF8">
    <property type="entry name" value="DUF500 DOMAIN PROTEIN (AFU_ORTHOLOGUE AFUA_5G07310)"/>
    <property type="match status" value="1"/>
</dbReference>
<evidence type="ECO:0000313" key="2">
    <source>
        <dbReference type="EMBL" id="KAF2420979.1"/>
    </source>
</evidence>
<organism evidence="2 3">
    <name type="scientific">Tothia fuscella</name>
    <dbReference type="NCBI Taxonomy" id="1048955"/>
    <lineage>
        <taxon>Eukaryota</taxon>
        <taxon>Fungi</taxon>
        <taxon>Dikarya</taxon>
        <taxon>Ascomycota</taxon>
        <taxon>Pezizomycotina</taxon>
        <taxon>Dothideomycetes</taxon>
        <taxon>Pleosporomycetidae</taxon>
        <taxon>Venturiales</taxon>
        <taxon>Cylindrosympodiaceae</taxon>
        <taxon>Tothia</taxon>
    </lineage>
</organism>
<dbReference type="CDD" id="cd11524">
    <property type="entry name" value="SYLF"/>
    <property type="match status" value="1"/>
</dbReference>
<keyword evidence="3" id="KW-1185">Reference proteome</keyword>
<dbReference type="AlphaFoldDB" id="A0A9P4NGJ7"/>
<dbReference type="GO" id="GO:0035091">
    <property type="term" value="F:phosphatidylinositol binding"/>
    <property type="evidence" value="ECO:0007669"/>
    <property type="project" value="TreeGrafter"/>
</dbReference>